<feature type="non-terminal residue" evidence="2">
    <location>
        <position position="200"/>
    </location>
</feature>
<comment type="caution">
    <text evidence="2">The sequence shown here is derived from an EMBL/GenBank/DDBJ whole genome shotgun (WGS) entry which is preliminary data.</text>
</comment>
<accession>A0A2P5CG92</accession>
<dbReference type="Proteomes" id="UP000237105">
    <property type="component" value="Unassembled WGS sequence"/>
</dbReference>
<gene>
    <name evidence="2" type="ORF">PanWU01x14_155750</name>
</gene>
<protein>
    <submittedName>
        <fullName evidence="2">Uncharacterized protein</fullName>
    </submittedName>
</protein>
<sequence length="200" mass="22847">MENDKEDEFLLKGELFSKSGLKEKSVLDNHDEEQPLDGNLLILSRIGKAQRFDGKDKKASTSSDLNLESRLRKVEDGLIRKLVSVREVTTGDDTKIRQRKKEIDKKKGEGNFESTNFEYTEQVTSLGDDNVDEKIGKEVENDRMSIDEKHGGDKEVDKEGEKKKNGIDEEEIDKNIEDEQQRELIAEDIAEIEEEAIFDA</sequence>
<reference evidence="3" key="1">
    <citation type="submission" date="2016-06" db="EMBL/GenBank/DDBJ databases">
        <title>Parallel loss of symbiosis genes in relatives of nitrogen-fixing non-legume Parasponia.</title>
        <authorList>
            <person name="Van Velzen R."/>
            <person name="Holmer R."/>
            <person name="Bu F."/>
            <person name="Rutten L."/>
            <person name="Van Zeijl A."/>
            <person name="Liu W."/>
            <person name="Santuari L."/>
            <person name="Cao Q."/>
            <person name="Sharma T."/>
            <person name="Shen D."/>
            <person name="Roswanjaya Y."/>
            <person name="Wardhani T."/>
            <person name="Kalhor M.S."/>
            <person name="Jansen J."/>
            <person name="Van den Hoogen J."/>
            <person name="Gungor B."/>
            <person name="Hartog M."/>
            <person name="Hontelez J."/>
            <person name="Verver J."/>
            <person name="Yang W.-C."/>
            <person name="Schijlen E."/>
            <person name="Repin R."/>
            <person name="Schilthuizen M."/>
            <person name="Schranz E."/>
            <person name="Heidstra R."/>
            <person name="Miyata K."/>
            <person name="Fedorova E."/>
            <person name="Kohlen W."/>
            <person name="Bisseling T."/>
            <person name="Smit S."/>
            <person name="Geurts R."/>
        </authorList>
    </citation>
    <scope>NUCLEOTIDE SEQUENCE [LARGE SCALE GENOMIC DNA]</scope>
    <source>
        <strain evidence="3">cv. WU1-14</strain>
    </source>
</reference>
<evidence type="ECO:0000313" key="2">
    <source>
        <dbReference type="EMBL" id="PON60061.1"/>
    </source>
</evidence>
<evidence type="ECO:0000313" key="3">
    <source>
        <dbReference type="Proteomes" id="UP000237105"/>
    </source>
</evidence>
<name>A0A2P5CG92_PARAD</name>
<keyword evidence="3" id="KW-1185">Reference proteome</keyword>
<proteinExistence type="predicted"/>
<organism evidence="2 3">
    <name type="scientific">Parasponia andersonii</name>
    <name type="common">Sponia andersonii</name>
    <dbReference type="NCBI Taxonomy" id="3476"/>
    <lineage>
        <taxon>Eukaryota</taxon>
        <taxon>Viridiplantae</taxon>
        <taxon>Streptophyta</taxon>
        <taxon>Embryophyta</taxon>
        <taxon>Tracheophyta</taxon>
        <taxon>Spermatophyta</taxon>
        <taxon>Magnoliopsida</taxon>
        <taxon>eudicotyledons</taxon>
        <taxon>Gunneridae</taxon>
        <taxon>Pentapetalae</taxon>
        <taxon>rosids</taxon>
        <taxon>fabids</taxon>
        <taxon>Rosales</taxon>
        <taxon>Cannabaceae</taxon>
        <taxon>Parasponia</taxon>
    </lineage>
</organism>
<feature type="compositionally biased region" description="Polar residues" evidence="1">
    <location>
        <begin position="112"/>
        <end position="127"/>
    </location>
</feature>
<evidence type="ECO:0000256" key="1">
    <source>
        <dbReference type="SAM" id="MobiDB-lite"/>
    </source>
</evidence>
<feature type="compositionally biased region" description="Basic and acidic residues" evidence="1">
    <location>
        <begin position="132"/>
        <end position="181"/>
    </location>
</feature>
<feature type="region of interest" description="Disordered" evidence="1">
    <location>
        <begin position="102"/>
        <end position="181"/>
    </location>
</feature>
<dbReference type="AlphaFoldDB" id="A0A2P5CG92"/>
<dbReference type="EMBL" id="JXTB01000134">
    <property type="protein sequence ID" value="PON60061.1"/>
    <property type="molecule type" value="Genomic_DNA"/>
</dbReference>